<evidence type="ECO:0000313" key="6">
    <source>
        <dbReference type="Proteomes" id="UP000254569"/>
    </source>
</evidence>
<name>A0A379PPY9_9NOCA</name>
<dbReference type="CDD" id="cd00408">
    <property type="entry name" value="DHDPS-like"/>
    <property type="match status" value="1"/>
</dbReference>
<protein>
    <submittedName>
        <fullName evidence="5">Dihydrodipicolinate synthase</fullName>
        <ecNumber evidence="5">4.3.3.7</ecNumber>
    </submittedName>
</protein>
<reference evidence="5 6" key="1">
    <citation type="submission" date="2018-06" db="EMBL/GenBank/DDBJ databases">
        <authorList>
            <consortium name="Pathogen Informatics"/>
            <person name="Doyle S."/>
        </authorList>
    </citation>
    <scope>NUCLEOTIDE SEQUENCE [LARGE SCALE GENOMIC DNA]</scope>
    <source>
        <strain evidence="5 6">NCTC13296</strain>
    </source>
</reference>
<proteinExistence type="inferred from homology"/>
<dbReference type="SMART" id="SM01130">
    <property type="entry name" value="DHDPS"/>
    <property type="match status" value="1"/>
</dbReference>
<dbReference type="EC" id="4.3.3.7" evidence="5"/>
<feature type="active site" description="Schiff-base intermediate with substrate" evidence="3">
    <location>
        <position position="167"/>
    </location>
</feature>
<evidence type="ECO:0000256" key="3">
    <source>
        <dbReference type="PIRSR" id="PIRSR001365-1"/>
    </source>
</evidence>
<dbReference type="PRINTS" id="PR00146">
    <property type="entry name" value="DHPICSNTHASE"/>
</dbReference>
<dbReference type="AlphaFoldDB" id="A0A379PPY9"/>
<dbReference type="GO" id="GO:0008747">
    <property type="term" value="F:N-acetylneuraminate lyase activity"/>
    <property type="evidence" value="ECO:0007669"/>
    <property type="project" value="TreeGrafter"/>
</dbReference>
<dbReference type="Gene3D" id="3.20.20.70">
    <property type="entry name" value="Aldolase class I"/>
    <property type="match status" value="1"/>
</dbReference>
<keyword evidence="6" id="KW-1185">Reference proteome</keyword>
<feature type="active site" description="Proton donor/acceptor" evidence="3">
    <location>
        <position position="138"/>
    </location>
</feature>
<dbReference type="GO" id="GO:0005829">
    <property type="term" value="C:cytosol"/>
    <property type="evidence" value="ECO:0007669"/>
    <property type="project" value="TreeGrafter"/>
</dbReference>
<dbReference type="OrthoDB" id="9778880at2"/>
<evidence type="ECO:0000256" key="2">
    <source>
        <dbReference type="PIRNR" id="PIRNR001365"/>
    </source>
</evidence>
<dbReference type="PANTHER" id="PTHR42849">
    <property type="entry name" value="N-ACETYLNEURAMINATE LYASE"/>
    <property type="match status" value="1"/>
</dbReference>
<gene>
    <name evidence="5" type="primary">dapA</name>
    <name evidence="5" type="ORF">NCTC13296_04203</name>
</gene>
<dbReference type="InterPro" id="IPR002220">
    <property type="entry name" value="DapA-like"/>
</dbReference>
<dbReference type="Proteomes" id="UP000254569">
    <property type="component" value="Unassembled WGS sequence"/>
</dbReference>
<dbReference type="PANTHER" id="PTHR42849:SF1">
    <property type="entry name" value="N-ACETYLNEURAMINATE LYASE"/>
    <property type="match status" value="1"/>
</dbReference>
<dbReference type="PIRSF" id="PIRSF001365">
    <property type="entry name" value="DHDPS"/>
    <property type="match status" value="1"/>
</dbReference>
<sequence length="304" mass="32756">MTSTVSGIVAYPVTPFETADNDVINVEILRLLIDRMIDAGVDAIAPLGSTGEAAYLDHSEWITVATESIQTAEGRVATIVGVSDLTTAGTVRRAKIAERLGATAVMALPTSYWRLTEEEVRTHFTTLADSIGIPVMVYNNPATTGIDMQPELLFDLFSNVENITMVKESTGDVTRMHRLRELSGGELPFFNGSNPLALEALRAGATGWCTAAPCLIPHEIVDFYRVVATGDAEQADTIFRRLRPFLDMIVSRGLPTTIKSGLKGLGIDAGLPRRPLLPLGDPEAGRLRDLIGECVSHADVPRGN</sequence>
<organism evidence="5 6">
    <name type="scientific">Rhodococcus gordoniae</name>
    <dbReference type="NCBI Taxonomy" id="223392"/>
    <lineage>
        <taxon>Bacteria</taxon>
        <taxon>Bacillati</taxon>
        <taxon>Actinomycetota</taxon>
        <taxon>Actinomycetes</taxon>
        <taxon>Mycobacteriales</taxon>
        <taxon>Nocardiaceae</taxon>
        <taxon>Rhodococcus</taxon>
    </lineage>
</organism>
<dbReference type="GO" id="GO:0019262">
    <property type="term" value="P:N-acetylneuraminate catabolic process"/>
    <property type="evidence" value="ECO:0007669"/>
    <property type="project" value="TreeGrafter"/>
</dbReference>
<dbReference type="RefSeq" id="WP_064063661.1">
    <property type="nucleotide sequence ID" value="NZ_LPZN01000017.1"/>
</dbReference>
<accession>A0A379PPY9</accession>
<dbReference type="Pfam" id="PF00701">
    <property type="entry name" value="DHDPS"/>
    <property type="match status" value="1"/>
</dbReference>
<keyword evidence="1 2" id="KW-0456">Lyase</keyword>
<dbReference type="InterPro" id="IPR013785">
    <property type="entry name" value="Aldolase_TIM"/>
</dbReference>
<evidence type="ECO:0000313" key="5">
    <source>
        <dbReference type="EMBL" id="SUF09006.1"/>
    </source>
</evidence>
<dbReference type="EMBL" id="UGVI01000002">
    <property type="protein sequence ID" value="SUF09006.1"/>
    <property type="molecule type" value="Genomic_DNA"/>
</dbReference>
<dbReference type="GO" id="GO:0008840">
    <property type="term" value="F:4-hydroxy-tetrahydrodipicolinate synthase activity"/>
    <property type="evidence" value="ECO:0007669"/>
    <property type="project" value="UniProtKB-EC"/>
</dbReference>
<dbReference type="SUPFAM" id="SSF51569">
    <property type="entry name" value="Aldolase"/>
    <property type="match status" value="1"/>
</dbReference>
<comment type="similarity">
    <text evidence="2">Belongs to the DapA family.</text>
</comment>
<evidence type="ECO:0000256" key="4">
    <source>
        <dbReference type="PIRSR" id="PIRSR001365-2"/>
    </source>
</evidence>
<evidence type="ECO:0000256" key="1">
    <source>
        <dbReference type="ARBA" id="ARBA00023239"/>
    </source>
</evidence>
<feature type="binding site" evidence="4">
    <location>
        <position position="50"/>
    </location>
    <ligand>
        <name>pyruvate</name>
        <dbReference type="ChEBI" id="CHEBI:15361"/>
    </ligand>
</feature>